<dbReference type="EMBL" id="KI965402">
    <property type="protein sequence ID" value="EUD71203.1"/>
    <property type="molecule type" value="Genomic_DNA"/>
</dbReference>
<dbReference type="SUPFAM" id="SSF55961">
    <property type="entry name" value="Bet v1-like"/>
    <property type="match status" value="1"/>
</dbReference>
<proteinExistence type="predicted"/>
<protein>
    <recommendedName>
        <fullName evidence="3">Fam-a protein</fullName>
    </recommendedName>
</protein>
<evidence type="ECO:0000313" key="1">
    <source>
        <dbReference type="EMBL" id="EUD71203.1"/>
    </source>
</evidence>
<gene>
    <name evidence="1" type="ORF">YYG_03836</name>
</gene>
<sequence>MNEAVTHLEHHATGKDDYELFKRYYFYSMALYKKKYEDHIYNEIITSLWNPDHLYFFDIISVEIMLQQRYKDSIFARWKYFYALAEKVEIEDAAIIVMTSANINDHNKNKDSYKNTIIENANLFKTDIDSEDYIRKGELKKRLLI</sequence>
<reference evidence="1 2" key="1">
    <citation type="submission" date="2013-02" db="EMBL/GenBank/DDBJ databases">
        <title>The Genome Sequence of Plasmodium vinckei petteri CR.</title>
        <authorList>
            <consortium name="The Broad Institute Genome Sequencing Platform"/>
            <consortium name="The Broad Institute Genome Sequencing Center for Infectious Disease"/>
            <person name="Neafsey D."/>
            <person name="Cheeseman I."/>
            <person name="Volkman S."/>
            <person name="Adams J."/>
            <person name="Walker B."/>
            <person name="Young S.K."/>
            <person name="Zeng Q."/>
            <person name="Gargeya S."/>
            <person name="Fitzgerald M."/>
            <person name="Haas B."/>
            <person name="Abouelleil A."/>
            <person name="Alvarado L."/>
            <person name="Arachchi H.M."/>
            <person name="Berlin A.M."/>
            <person name="Chapman S.B."/>
            <person name="Dewar J."/>
            <person name="Goldberg J."/>
            <person name="Griggs A."/>
            <person name="Gujja S."/>
            <person name="Hansen M."/>
            <person name="Howarth C."/>
            <person name="Imamovic A."/>
            <person name="Larimer J."/>
            <person name="McCowan C."/>
            <person name="Murphy C."/>
            <person name="Neiman D."/>
            <person name="Pearson M."/>
            <person name="Priest M."/>
            <person name="Roberts A."/>
            <person name="Saif S."/>
            <person name="Shea T."/>
            <person name="Sisk P."/>
            <person name="Sykes S."/>
            <person name="Wortman J."/>
            <person name="Nusbaum C."/>
            <person name="Birren B."/>
        </authorList>
    </citation>
    <scope>NUCLEOTIDE SEQUENCE [LARGE SCALE GENOMIC DNA]</scope>
    <source>
        <strain evidence="1 2">CR</strain>
    </source>
</reference>
<dbReference type="Proteomes" id="UP000030659">
    <property type="component" value="Unassembled WGS sequence"/>
</dbReference>
<evidence type="ECO:0000313" key="2">
    <source>
        <dbReference type="Proteomes" id="UP000030659"/>
    </source>
</evidence>
<name>W7AJ13_PLAVN</name>
<dbReference type="AlphaFoldDB" id="W7AJ13"/>
<accession>W7AJ13</accession>
<evidence type="ECO:0008006" key="3">
    <source>
        <dbReference type="Google" id="ProtNLM"/>
    </source>
</evidence>
<organism evidence="1 2">
    <name type="scientific">Plasmodium vinckei petteri</name>
    <dbReference type="NCBI Taxonomy" id="138298"/>
    <lineage>
        <taxon>Eukaryota</taxon>
        <taxon>Sar</taxon>
        <taxon>Alveolata</taxon>
        <taxon>Apicomplexa</taxon>
        <taxon>Aconoidasida</taxon>
        <taxon>Haemosporida</taxon>
        <taxon>Plasmodiidae</taxon>
        <taxon>Plasmodium</taxon>
        <taxon>Plasmodium (Vinckeia)</taxon>
    </lineage>
</organism>